<keyword evidence="5" id="KW-0998">Cell outer membrane</keyword>
<dbReference type="Pfam" id="PF14322">
    <property type="entry name" value="SusD-like_3"/>
    <property type="match status" value="1"/>
</dbReference>
<reference evidence="8 9" key="1">
    <citation type="submission" date="2019-07" db="EMBL/GenBank/DDBJ databases">
        <title>Flavobacterium sp. nov., isolated from glacier ice.</title>
        <authorList>
            <person name="Liu Q."/>
            <person name="Xin Y.-H."/>
        </authorList>
    </citation>
    <scope>NUCLEOTIDE SEQUENCE [LARGE SCALE GENOMIC DNA]</scope>
    <source>
        <strain evidence="8 9">ZT4R6</strain>
    </source>
</reference>
<gene>
    <name evidence="8" type="ORF">FMM05_07370</name>
</gene>
<dbReference type="PROSITE" id="PS51257">
    <property type="entry name" value="PROKAR_LIPOPROTEIN"/>
    <property type="match status" value="1"/>
</dbReference>
<dbReference type="Pfam" id="PF07980">
    <property type="entry name" value="SusD_RagB"/>
    <property type="match status" value="1"/>
</dbReference>
<name>A0A552V3T4_9FLAO</name>
<dbReference type="RefSeq" id="WP_143372704.1">
    <property type="nucleotide sequence ID" value="NZ_VJVZ01000004.1"/>
</dbReference>
<evidence type="ECO:0000256" key="3">
    <source>
        <dbReference type="ARBA" id="ARBA00022729"/>
    </source>
</evidence>
<feature type="domain" description="SusD-like N-terminal" evidence="7">
    <location>
        <begin position="42"/>
        <end position="211"/>
    </location>
</feature>
<proteinExistence type="inferred from homology"/>
<dbReference type="EMBL" id="VJVZ01000004">
    <property type="protein sequence ID" value="TRW25122.1"/>
    <property type="molecule type" value="Genomic_DNA"/>
</dbReference>
<protein>
    <submittedName>
        <fullName evidence="8">RagB/SusD family nutrient uptake outer membrane protein</fullName>
    </submittedName>
</protein>
<comment type="subcellular location">
    <subcellularLocation>
        <location evidence="1">Cell outer membrane</location>
    </subcellularLocation>
</comment>
<evidence type="ECO:0000259" key="7">
    <source>
        <dbReference type="Pfam" id="PF14322"/>
    </source>
</evidence>
<dbReference type="OrthoDB" id="630434at2"/>
<comment type="caution">
    <text evidence="8">The sequence shown here is derived from an EMBL/GenBank/DDBJ whole genome shotgun (WGS) entry which is preliminary data.</text>
</comment>
<dbReference type="InterPro" id="IPR012944">
    <property type="entry name" value="SusD_RagB_dom"/>
</dbReference>
<dbReference type="SUPFAM" id="SSF48452">
    <property type="entry name" value="TPR-like"/>
    <property type="match status" value="1"/>
</dbReference>
<keyword evidence="4" id="KW-0472">Membrane</keyword>
<keyword evidence="9" id="KW-1185">Reference proteome</keyword>
<feature type="domain" description="RagB/SusD" evidence="6">
    <location>
        <begin position="332"/>
        <end position="506"/>
    </location>
</feature>
<organism evidence="8 9">
    <name type="scientific">Flavobacterium zepuense</name>
    <dbReference type="NCBI Taxonomy" id="2593302"/>
    <lineage>
        <taxon>Bacteria</taxon>
        <taxon>Pseudomonadati</taxon>
        <taxon>Bacteroidota</taxon>
        <taxon>Flavobacteriia</taxon>
        <taxon>Flavobacteriales</taxon>
        <taxon>Flavobacteriaceae</taxon>
        <taxon>Flavobacterium</taxon>
    </lineage>
</organism>
<evidence type="ECO:0000256" key="5">
    <source>
        <dbReference type="ARBA" id="ARBA00023237"/>
    </source>
</evidence>
<evidence type="ECO:0000256" key="1">
    <source>
        <dbReference type="ARBA" id="ARBA00004442"/>
    </source>
</evidence>
<evidence type="ECO:0000313" key="8">
    <source>
        <dbReference type="EMBL" id="TRW25122.1"/>
    </source>
</evidence>
<comment type="similarity">
    <text evidence="2">Belongs to the SusD family.</text>
</comment>
<dbReference type="Gene3D" id="1.25.40.390">
    <property type="match status" value="1"/>
</dbReference>
<keyword evidence="3" id="KW-0732">Signal</keyword>
<sequence length="506" mass="56340">MKNLKKIFLLTLIAGAIYSCDDAYEIIQPGEYAEDVAILTLADMNLALSEVYDNISGEDIIGFTSVFTDEAAIGNENGGQNLDEYRFQVFANNGYASSIWLDNYRVINYANRLIEASDNVVLDTLADDFEDQLQEKTRILTEARVIRAFSHFQLLTYFSTDLKNDSALGVILMDHVPSSPPNLEQLPRSTNGELFAFIDQDLDYAQENFSTLANNGVVLIKPQFILGLRARIAAYRGLYPEALAYAQQTLDIVQGNGLVTGETLTAATTAYRGVWTDTNIVSEVIFTLTRPTGKTGIVGNWFFNGASLAGGPFLDMSRSLYNQLVENNDVRLRVFVDNSSLIAEDYTTVFDYKNADVIVIDKYPGNTAQNLPLNNNIKVMRFVEMHFIKAEAQVAAGDLAGALTTINFVREKRKATALPAFENAQQAWKAILDERRMELSFEGHRYIDLKRLGTLAGVPGVQRYTRDCTPYSSCDLPVTDYRFTLPIPLDELNGNAAIRSQQNPGY</sequence>
<evidence type="ECO:0000313" key="9">
    <source>
        <dbReference type="Proteomes" id="UP000320643"/>
    </source>
</evidence>
<evidence type="ECO:0000259" key="6">
    <source>
        <dbReference type="Pfam" id="PF07980"/>
    </source>
</evidence>
<evidence type="ECO:0000256" key="2">
    <source>
        <dbReference type="ARBA" id="ARBA00006275"/>
    </source>
</evidence>
<evidence type="ECO:0000256" key="4">
    <source>
        <dbReference type="ARBA" id="ARBA00023136"/>
    </source>
</evidence>
<dbReference type="GO" id="GO:0009279">
    <property type="term" value="C:cell outer membrane"/>
    <property type="evidence" value="ECO:0007669"/>
    <property type="project" value="UniProtKB-SubCell"/>
</dbReference>
<dbReference type="InterPro" id="IPR033985">
    <property type="entry name" value="SusD-like_N"/>
</dbReference>
<accession>A0A552V3T4</accession>
<dbReference type="Proteomes" id="UP000320643">
    <property type="component" value="Unassembled WGS sequence"/>
</dbReference>
<dbReference type="InterPro" id="IPR011990">
    <property type="entry name" value="TPR-like_helical_dom_sf"/>
</dbReference>
<dbReference type="AlphaFoldDB" id="A0A552V3T4"/>